<sequence length="540" mass="61196">MKKIITYIMIPVFVLASGCSEDILDIKSQSQYSETTYFKTAPQFNEGVVATYSTLLMNGLYSRDAYYLFDLLANDAENNVFLLGDVAQLHDYSYGPTQPQMSDLWRNLYRMIFRANLVLAKATEWQPTLQTDIDKKTQYIGEVSFLRGYAYFMLVNLWGRVPLKLEFSKATELTPRAGSVDDVWAVVETDFINAANSLPVVYGAADRGRVTKGAAIALLGKAFLYQKKYAQAESEFRKLTTAPFTYTLNANFDNQFSATNNTSVETVFDIQHKWTDWASGDQYYMFGGQEAWGGKTTHTGRAMEYGWNDWNNTFVSPALVKAFKYKDEVGDDYTDPRAHYTFYGDADSGGDTDFCHTCTKASKGGSLMAVYAPDANQPGPYTYPFGANNAIGYNWRKYEYYETKEFYAGPDSNINTQIVRYADVLLMLAESLIEQNKIGDAMPYINTVRARVGAFQYTSLGTHDNAQTILRRERQLELAGEQVRWFDLVRWGIAKQTLNGEKQLQLGKQPFEDHHVLLPIPQIEKTTNTALSTDISEDWN</sequence>
<reference evidence="8 9" key="1">
    <citation type="submission" date="2021-01" db="EMBL/GenBank/DDBJ databases">
        <title>Chryseolinea sp. Jin1 Genome sequencing and assembly.</title>
        <authorList>
            <person name="Kim I."/>
        </authorList>
    </citation>
    <scope>NUCLEOTIDE SEQUENCE [LARGE SCALE GENOMIC DNA]</scope>
    <source>
        <strain evidence="8 9">Jin1</strain>
    </source>
</reference>
<dbReference type="Proteomes" id="UP000613030">
    <property type="component" value="Unassembled WGS sequence"/>
</dbReference>
<keyword evidence="9" id="KW-1185">Reference proteome</keyword>
<dbReference type="InterPro" id="IPR011990">
    <property type="entry name" value="TPR-like_helical_dom_sf"/>
</dbReference>
<evidence type="ECO:0000259" key="6">
    <source>
        <dbReference type="Pfam" id="PF07980"/>
    </source>
</evidence>
<name>A0ABS1KPM4_9BACT</name>
<feature type="domain" description="RagB/SusD" evidence="6">
    <location>
        <begin position="305"/>
        <end position="528"/>
    </location>
</feature>
<evidence type="ECO:0000313" key="8">
    <source>
        <dbReference type="EMBL" id="MBL0740647.1"/>
    </source>
</evidence>
<protein>
    <submittedName>
        <fullName evidence="8">RagB/SusD family nutrient uptake outer membrane protein</fullName>
    </submittedName>
</protein>
<dbReference type="RefSeq" id="WP_202007970.1">
    <property type="nucleotide sequence ID" value="NZ_JAERRB010000001.1"/>
</dbReference>
<accession>A0ABS1KPM4</accession>
<dbReference type="InterPro" id="IPR033985">
    <property type="entry name" value="SusD-like_N"/>
</dbReference>
<evidence type="ECO:0000256" key="1">
    <source>
        <dbReference type="ARBA" id="ARBA00004442"/>
    </source>
</evidence>
<evidence type="ECO:0000256" key="5">
    <source>
        <dbReference type="ARBA" id="ARBA00023237"/>
    </source>
</evidence>
<keyword evidence="3" id="KW-0732">Signal</keyword>
<dbReference type="Gene3D" id="1.25.40.390">
    <property type="match status" value="1"/>
</dbReference>
<comment type="subcellular location">
    <subcellularLocation>
        <location evidence="1">Cell outer membrane</location>
    </subcellularLocation>
</comment>
<evidence type="ECO:0000256" key="4">
    <source>
        <dbReference type="ARBA" id="ARBA00023136"/>
    </source>
</evidence>
<dbReference type="Pfam" id="PF14322">
    <property type="entry name" value="SusD-like_3"/>
    <property type="match status" value="1"/>
</dbReference>
<gene>
    <name evidence="8" type="ORF">JI741_05425</name>
</gene>
<evidence type="ECO:0000259" key="7">
    <source>
        <dbReference type="Pfam" id="PF14322"/>
    </source>
</evidence>
<keyword evidence="5" id="KW-0998">Cell outer membrane</keyword>
<evidence type="ECO:0000256" key="2">
    <source>
        <dbReference type="ARBA" id="ARBA00006275"/>
    </source>
</evidence>
<comment type="caution">
    <text evidence="8">The sequence shown here is derived from an EMBL/GenBank/DDBJ whole genome shotgun (WGS) entry which is preliminary data.</text>
</comment>
<evidence type="ECO:0000313" key="9">
    <source>
        <dbReference type="Proteomes" id="UP000613030"/>
    </source>
</evidence>
<keyword evidence="4" id="KW-0472">Membrane</keyword>
<feature type="domain" description="SusD-like N-terminal" evidence="7">
    <location>
        <begin position="24"/>
        <end position="224"/>
    </location>
</feature>
<organism evidence="8 9">
    <name type="scientific">Chryseolinea lacunae</name>
    <dbReference type="NCBI Taxonomy" id="2801331"/>
    <lineage>
        <taxon>Bacteria</taxon>
        <taxon>Pseudomonadati</taxon>
        <taxon>Bacteroidota</taxon>
        <taxon>Cytophagia</taxon>
        <taxon>Cytophagales</taxon>
        <taxon>Fulvivirgaceae</taxon>
        <taxon>Chryseolinea</taxon>
    </lineage>
</organism>
<comment type="similarity">
    <text evidence="2">Belongs to the SusD family.</text>
</comment>
<evidence type="ECO:0000256" key="3">
    <source>
        <dbReference type="ARBA" id="ARBA00022729"/>
    </source>
</evidence>
<dbReference type="InterPro" id="IPR012944">
    <property type="entry name" value="SusD_RagB_dom"/>
</dbReference>
<dbReference type="SUPFAM" id="SSF48452">
    <property type="entry name" value="TPR-like"/>
    <property type="match status" value="1"/>
</dbReference>
<dbReference type="EMBL" id="JAERRB010000001">
    <property type="protein sequence ID" value="MBL0740647.1"/>
    <property type="molecule type" value="Genomic_DNA"/>
</dbReference>
<proteinExistence type="inferred from homology"/>
<dbReference type="Pfam" id="PF07980">
    <property type="entry name" value="SusD_RagB"/>
    <property type="match status" value="1"/>
</dbReference>
<dbReference type="PROSITE" id="PS51257">
    <property type="entry name" value="PROKAR_LIPOPROTEIN"/>
    <property type="match status" value="1"/>
</dbReference>